<keyword evidence="18" id="KW-1185">Reference proteome</keyword>
<dbReference type="InterPro" id="IPR036890">
    <property type="entry name" value="HATPase_C_sf"/>
</dbReference>
<keyword evidence="5" id="KW-0597">Phosphoprotein</keyword>
<dbReference type="SMART" id="SM00388">
    <property type="entry name" value="HisKA"/>
    <property type="match status" value="1"/>
</dbReference>
<name>A0ABV6NTD1_9ACTN</name>
<evidence type="ECO:0000256" key="5">
    <source>
        <dbReference type="ARBA" id="ARBA00022553"/>
    </source>
</evidence>
<evidence type="ECO:0000256" key="4">
    <source>
        <dbReference type="ARBA" id="ARBA00022475"/>
    </source>
</evidence>
<evidence type="ECO:0000256" key="6">
    <source>
        <dbReference type="ARBA" id="ARBA00022679"/>
    </source>
</evidence>
<dbReference type="Pfam" id="PF02518">
    <property type="entry name" value="HATPase_c"/>
    <property type="match status" value="1"/>
</dbReference>
<dbReference type="InterPro" id="IPR003661">
    <property type="entry name" value="HisK_dim/P_dom"/>
</dbReference>
<evidence type="ECO:0000256" key="10">
    <source>
        <dbReference type="ARBA" id="ARBA00022840"/>
    </source>
</evidence>
<dbReference type="EMBL" id="JBHLUE010000004">
    <property type="protein sequence ID" value="MFC0564032.1"/>
    <property type="molecule type" value="Genomic_DNA"/>
</dbReference>
<feature type="domain" description="HAMP" evidence="16">
    <location>
        <begin position="167"/>
        <end position="219"/>
    </location>
</feature>
<feature type="domain" description="Histidine kinase" evidence="15">
    <location>
        <begin position="227"/>
        <end position="425"/>
    </location>
</feature>
<dbReference type="GO" id="GO:0004673">
    <property type="term" value="F:protein histidine kinase activity"/>
    <property type="evidence" value="ECO:0007669"/>
    <property type="project" value="UniProtKB-EC"/>
</dbReference>
<keyword evidence="11 14" id="KW-1133">Transmembrane helix</keyword>
<keyword evidence="7 14" id="KW-0812">Transmembrane</keyword>
<evidence type="ECO:0000256" key="12">
    <source>
        <dbReference type="ARBA" id="ARBA00023012"/>
    </source>
</evidence>
<dbReference type="RefSeq" id="WP_377336974.1">
    <property type="nucleotide sequence ID" value="NZ_JBHLUE010000004.1"/>
</dbReference>
<dbReference type="Pfam" id="PF00672">
    <property type="entry name" value="HAMP"/>
    <property type="match status" value="1"/>
</dbReference>
<dbReference type="CDD" id="cd00082">
    <property type="entry name" value="HisKA"/>
    <property type="match status" value="1"/>
</dbReference>
<protein>
    <recommendedName>
        <fullName evidence="3">histidine kinase</fullName>
        <ecNumber evidence="3">2.7.13.3</ecNumber>
    </recommendedName>
</protein>
<evidence type="ECO:0000256" key="13">
    <source>
        <dbReference type="SAM" id="MobiDB-lite"/>
    </source>
</evidence>
<organism evidence="17 18">
    <name type="scientific">Plantactinospora siamensis</name>
    <dbReference type="NCBI Taxonomy" id="555372"/>
    <lineage>
        <taxon>Bacteria</taxon>
        <taxon>Bacillati</taxon>
        <taxon>Actinomycetota</taxon>
        <taxon>Actinomycetes</taxon>
        <taxon>Micromonosporales</taxon>
        <taxon>Micromonosporaceae</taxon>
        <taxon>Plantactinospora</taxon>
    </lineage>
</organism>
<dbReference type="Gene3D" id="1.10.287.130">
    <property type="match status" value="1"/>
</dbReference>
<keyword evidence="8" id="KW-0547">Nucleotide-binding</keyword>
<comment type="caution">
    <text evidence="17">The sequence shown here is derived from an EMBL/GenBank/DDBJ whole genome shotgun (WGS) entry which is preliminary data.</text>
</comment>
<accession>A0ABV6NTD1</accession>
<dbReference type="SUPFAM" id="SSF47384">
    <property type="entry name" value="Homodimeric domain of signal transducing histidine kinase"/>
    <property type="match status" value="1"/>
</dbReference>
<keyword evidence="4" id="KW-1003">Cell membrane</keyword>
<dbReference type="PROSITE" id="PS50109">
    <property type="entry name" value="HIS_KIN"/>
    <property type="match status" value="1"/>
</dbReference>
<dbReference type="SMART" id="SM00304">
    <property type="entry name" value="HAMP"/>
    <property type="match status" value="1"/>
</dbReference>
<evidence type="ECO:0000256" key="11">
    <source>
        <dbReference type="ARBA" id="ARBA00022989"/>
    </source>
</evidence>
<evidence type="ECO:0000256" key="8">
    <source>
        <dbReference type="ARBA" id="ARBA00022741"/>
    </source>
</evidence>
<evidence type="ECO:0000313" key="18">
    <source>
        <dbReference type="Proteomes" id="UP001589894"/>
    </source>
</evidence>
<keyword evidence="6 17" id="KW-0808">Transferase</keyword>
<comment type="subcellular location">
    <subcellularLocation>
        <location evidence="2">Cell membrane</location>
        <topology evidence="2">Multi-pass membrane protein</topology>
    </subcellularLocation>
</comment>
<dbReference type="EC" id="2.7.13.3" evidence="3"/>
<dbReference type="InterPro" id="IPR005467">
    <property type="entry name" value="His_kinase_dom"/>
</dbReference>
<feature type="transmembrane region" description="Helical" evidence="14">
    <location>
        <begin position="141"/>
        <end position="162"/>
    </location>
</feature>
<evidence type="ECO:0000259" key="16">
    <source>
        <dbReference type="PROSITE" id="PS50885"/>
    </source>
</evidence>
<reference evidence="17 18" key="1">
    <citation type="submission" date="2024-09" db="EMBL/GenBank/DDBJ databases">
        <authorList>
            <person name="Sun Q."/>
            <person name="Mori K."/>
        </authorList>
    </citation>
    <scope>NUCLEOTIDE SEQUENCE [LARGE SCALE GENOMIC DNA]</scope>
    <source>
        <strain evidence="17 18">TBRC 2205</strain>
    </source>
</reference>
<comment type="catalytic activity">
    <reaction evidence="1">
        <text>ATP + protein L-histidine = ADP + protein N-phospho-L-histidine.</text>
        <dbReference type="EC" id="2.7.13.3"/>
    </reaction>
</comment>
<dbReference type="CDD" id="cd06225">
    <property type="entry name" value="HAMP"/>
    <property type="match status" value="1"/>
</dbReference>
<evidence type="ECO:0000256" key="2">
    <source>
        <dbReference type="ARBA" id="ARBA00004651"/>
    </source>
</evidence>
<evidence type="ECO:0000256" key="3">
    <source>
        <dbReference type="ARBA" id="ARBA00012438"/>
    </source>
</evidence>
<keyword evidence="10" id="KW-0067">ATP-binding</keyword>
<dbReference type="Gene3D" id="3.30.565.10">
    <property type="entry name" value="Histidine kinase-like ATPase, C-terminal domain"/>
    <property type="match status" value="1"/>
</dbReference>
<evidence type="ECO:0000259" key="15">
    <source>
        <dbReference type="PROSITE" id="PS50109"/>
    </source>
</evidence>
<sequence>MRVRLILLVSATSLLVVVAFLVPLAMLVRSSAADRAVSAAAVETQALAPVVASADPEALAATVSQVNAVNPHPVTVFLPDGQVVGAPAGRSGTVDRAAAGRSVAHDVPGGREVLVAVGGLPDGTAVIRTVVPDAELYRGVAGAWTVLGLLGAGLVVVSVLVADQLARSFVRPLAAVAAVSHRMAAGQLDERADAEGPPEVRAVGTGLNQLAGRVGELLLRERERVADLSHRLRTPMTALRIDAEGLPAGVDRDRVLADVAALERSVDDIIRTARGPGRPGPAGRCDAVRVLADRVAFWSALADEEQRAVAVDLPPGPIPVRVSADALAVAVDALLDNVFGHTPEGAGFAVRLHRRPGGGARLTIADRGPGMPHGLPVERGRSGGGSTGLGLDIAARTAAGSGGGLSTAPNPGGGAIVSLDLGAPEPDGPAGWLRGR</sequence>
<evidence type="ECO:0000313" key="17">
    <source>
        <dbReference type="EMBL" id="MFC0564032.1"/>
    </source>
</evidence>
<dbReference type="InterPro" id="IPR003594">
    <property type="entry name" value="HATPase_dom"/>
</dbReference>
<proteinExistence type="predicted"/>
<keyword evidence="9 17" id="KW-0418">Kinase</keyword>
<dbReference type="SUPFAM" id="SSF55874">
    <property type="entry name" value="ATPase domain of HSP90 chaperone/DNA topoisomerase II/histidine kinase"/>
    <property type="match status" value="1"/>
</dbReference>
<dbReference type="InterPro" id="IPR036097">
    <property type="entry name" value="HisK_dim/P_sf"/>
</dbReference>
<dbReference type="PANTHER" id="PTHR44936:SF9">
    <property type="entry name" value="SENSOR PROTEIN CREC"/>
    <property type="match status" value="1"/>
</dbReference>
<evidence type="ECO:0000256" key="9">
    <source>
        <dbReference type="ARBA" id="ARBA00022777"/>
    </source>
</evidence>
<dbReference type="PANTHER" id="PTHR44936">
    <property type="entry name" value="SENSOR PROTEIN CREC"/>
    <property type="match status" value="1"/>
</dbReference>
<dbReference type="InterPro" id="IPR003660">
    <property type="entry name" value="HAMP_dom"/>
</dbReference>
<evidence type="ECO:0000256" key="1">
    <source>
        <dbReference type="ARBA" id="ARBA00000085"/>
    </source>
</evidence>
<dbReference type="InterPro" id="IPR050980">
    <property type="entry name" value="2C_sensor_his_kinase"/>
</dbReference>
<gene>
    <name evidence="17" type="ORF">ACFFHU_07605</name>
</gene>
<feature type="region of interest" description="Disordered" evidence="13">
    <location>
        <begin position="401"/>
        <end position="436"/>
    </location>
</feature>
<evidence type="ECO:0000256" key="14">
    <source>
        <dbReference type="SAM" id="Phobius"/>
    </source>
</evidence>
<keyword evidence="14" id="KW-0472">Membrane</keyword>
<dbReference type="PROSITE" id="PS50885">
    <property type="entry name" value="HAMP"/>
    <property type="match status" value="1"/>
</dbReference>
<feature type="compositionally biased region" description="Gly residues" evidence="13">
    <location>
        <begin position="401"/>
        <end position="415"/>
    </location>
</feature>
<keyword evidence="12" id="KW-0902">Two-component regulatory system</keyword>
<dbReference type="Proteomes" id="UP001589894">
    <property type="component" value="Unassembled WGS sequence"/>
</dbReference>
<evidence type="ECO:0000256" key="7">
    <source>
        <dbReference type="ARBA" id="ARBA00022692"/>
    </source>
</evidence>
<dbReference type="SMART" id="SM00387">
    <property type="entry name" value="HATPase_c"/>
    <property type="match status" value="1"/>
</dbReference>